<name>A0A232FM86_9HYME</name>
<proteinExistence type="predicted"/>
<evidence type="ECO:0000313" key="1">
    <source>
        <dbReference type="EMBL" id="OXU31467.1"/>
    </source>
</evidence>
<organism evidence="1 2">
    <name type="scientific">Trichomalopsis sarcophagae</name>
    <dbReference type="NCBI Taxonomy" id="543379"/>
    <lineage>
        <taxon>Eukaryota</taxon>
        <taxon>Metazoa</taxon>
        <taxon>Ecdysozoa</taxon>
        <taxon>Arthropoda</taxon>
        <taxon>Hexapoda</taxon>
        <taxon>Insecta</taxon>
        <taxon>Pterygota</taxon>
        <taxon>Neoptera</taxon>
        <taxon>Endopterygota</taxon>
        <taxon>Hymenoptera</taxon>
        <taxon>Apocrita</taxon>
        <taxon>Proctotrupomorpha</taxon>
        <taxon>Chalcidoidea</taxon>
        <taxon>Pteromalidae</taxon>
        <taxon>Pteromalinae</taxon>
        <taxon>Trichomalopsis</taxon>
    </lineage>
</organism>
<keyword evidence="2" id="KW-1185">Reference proteome</keyword>
<reference evidence="1 2" key="1">
    <citation type="journal article" date="2017" name="Curr. Biol.">
        <title>The Evolution of Venom by Co-option of Single-Copy Genes.</title>
        <authorList>
            <person name="Martinson E.O."/>
            <person name="Mrinalini"/>
            <person name="Kelkar Y.D."/>
            <person name="Chang C.H."/>
            <person name="Werren J.H."/>
        </authorList>
    </citation>
    <scope>NUCLEOTIDE SEQUENCE [LARGE SCALE GENOMIC DNA]</scope>
    <source>
        <strain evidence="1 2">Alberta</strain>
        <tissue evidence="1">Whole body</tissue>
    </source>
</reference>
<gene>
    <name evidence="1" type="ORF">TSAR_000805</name>
</gene>
<comment type="caution">
    <text evidence="1">The sequence shown here is derived from an EMBL/GenBank/DDBJ whole genome shotgun (WGS) entry which is preliminary data.</text>
</comment>
<protein>
    <submittedName>
        <fullName evidence="1">Uncharacterized protein</fullName>
    </submittedName>
</protein>
<sequence length="50" mass="5750">MSTKAGQHKFCVRHDIVVVDKDKPLSFTGLQNMRCAIIYYDNACAFKKKE</sequence>
<evidence type="ECO:0000313" key="2">
    <source>
        <dbReference type="Proteomes" id="UP000215335"/>
    </source>
</evidence>
<accession>A0A232FM86</accession>
<dbReference type="Proteomes" id="UP000215335">
    <property type="component" value="Unassembled WGS sequence"/>
</dbReference>
<dbReference type="AlphaFoldDB" id="A0A232FM86"/>
<dbReference type="EMBL" id="NNAY01000056">
    <property type="protein sequence ID" value="OXU31467.1"/>
    <property type="molecule type" value="Genomic_DNA"/>
</dbReference>